<reference evidence="3 4" key="1">
    <citation type="submission" date="2018-11" db="EMBL/GenBank/DDBJ databases">
        <authorList>
            <consortium name="Pathogen Informatics"/>
        </authorList>
    </citation>
    <scope>NUCLEOTIDE SEQUENCE [LARGE SCALE GENOMIC DNA]</scope>
</reference>
<dbReference type="WBParaSite" id="HPBE_0000994601-mRNA-1">
    <property type="protein sequence ID" value="HPBE_0000994601-mRNA-1"/>
    <property type="gene ID" value="HPBE_0000994601"/>
</dbReference>
<dbReference type="PANTHER" id="PTHR47331">
    <property type="entry name" value="PHD-TYPE DOMAIN-CONTAINING PROTEIN"/>
    <property type="match status" value="1"/>
</dbReference>
<accession>A0A183FQD9</accession>
<evidence type="ECO:0000259" key="2">
    <source>
        <dbReference type="Pfam" id="PF18701"/>
    </source>
</evidence>
<dbReference type="EMBL" id="UZAH01026603">
    <property type="protein sequence ID" value="VDO83003.1"/>
    <property type="molecule type" value="Genomic_DNA"/>
</dbReference>
<feature type="domain" description="Integrase zinc-binding" evidence="1">
    <location>
        <begin position="84"/>
        <end position="135"/>
    </location>
</feature>
<evidence type="ECO:0000313" key="4">
    <source>
        <dbReference type="Proteomes" id="UP000050761"/>
    </source>
</evidence>
<evidence type="ECO:0000259" key="1">
    <source>
        <dbReference type="Pfam" id="PF17921"/>
    </source>
</evidence>
<sequence>MMHSTHGFKSPISFYYQTLKSPKLDPQHSKSYSSRHYEQRRKILKQLKLQADNHGILHCRGRLNNANLTFNTRQPIFIQTKTPLSEAIVRENHTPLHCGIAHTIANVRRKYWIPKLRQLARRVIQGCVICQRMNNLPYRIRRNAQQSATHLPGRTLGRSTDLTTDRFHPSGIEVTFPFENTRGEHEDHSYLPPDEAIRLQTRRQAEEALRSSHRYAERFWNIWSQEYLTSLRESHKLEVSKQRSGNKEPKVGKVVLISDPVLPRNSWKIARITDLKPASGAVREALLKIPNGRTISINSCHWNSTTKTRIAFSIFPFIFHFIVGGHGRRDYNPGEPAEATIRLASSDVPAIRLASADVAATHLASADVPATHLASADVPATRLAPSDVTATGLAPSDDD</sequence>
<proteinExistence type="predicted"/>
<feature type="domain" description="DUF5641" evidence="2">
    <location>
        <begin position="212"/>
        <end position="293"/>
    </location>
</feature>
<evidence type="ECO:0000313" key="5">
    <source>
        <dbReference type="WBParaSite" id="HPBE_0000994601-mRNA-1"/>
    </source>
</evidence>
<protein>
    <submittedName>
        <fullName evidence="5">Integrase_H2C2 domain-containing protein</fullName>
    </submittedName>
</protein>
<reference evidence="5" key="2">
    <citation type="submission" date="2019-09" db="UniProtKB">
        <authorList>
            <consortium name="WormBaseParasite"/>
        </authorList>
    </citation>
    <scope>IDENTIFICATION</scope>
</reference>
<keyword evidence="4" id="KW-1185">Reference proteome</keyword>
<name>A0A183FQD9_HELPZ</name>
<dbReference type="InterPro" id="IPR040676">
    <property type="entry name" value="DUF5641"/>
</dbReference>
<dbReference type="AlphaFoldDB" id="A0A183FQD9"/>
<dbReference type="Pfam" id="PF18701">
    <property type="entry name" value="DUF5641"/>
    <property type="match status" value="1"/>
</dbReference>
<evidence type="ECO:0000313" key="3">
    <source>
        <dbReference type="EMBL" id="VDO83003.1"/>
    </source>
</evidence>
<dbReference type="Proteomes" id="UP000050761">
    <property type="component" value="Unassembled WGS sequence"/>
</dbReference>
<accession>A0A3P7ZX82</accession>
<organism evidence="4 5">
    <name type="scientific">Heligmosomoides polygyrus</name>
    <name type="common">Parasitic roundworm</name>
    <dbReference type="NCBI Taxonomy" id="6339"/>
    <lineage>
        <taxon>Eukaryota</taxon>
        <taxon>Metazoa</taxon>
        <taxon>Ecdysozoa</taxon>
        <taxon>Nematoda</taxon>
        <taxon>Chromadorea</taxon>
        <taxon>Rhabditida</taxon>
        <taxon>Rhabditina</taxon>
        <taxon>Rhabditomorpha</taxon>
        <taxon>Strongyloidea</taxon>
        <taxon>Heligmosomidae</taxon>
        <taxon>Heligmosomoides</taxon>
    </lineage>
</organism>
<dbReference type="OrthoDB" id="5868911at2759"/>
<dbReference type="Gene3D" id="1.10.340.70">
    <property type="match status" value="1"/>
</dbReference>
<gene>
    <name evidence="3" type="ORF">HPBE_LOCUS9947</name>
</gene>
<dbReference type="Pfam" id="PF17921">
    <property type="entry name" value="Integrase_H2C2"/>
    <property type="match status" value="1"/>
</dbReference>
<dbReference type="InterPro" id="IPR041588">
    <property type="entry name" value="Integrase_H2C2"/>
</dbReference>